<evidence type="ECO:0000256" key="7">
    <source>
        <dbReference type="ARBA" id="ARBA00024033"/>
    </source>
</evidence>
<evidence type="ECO:0000313" key="10">
    <source>
        <dbReference type="Proteomes" id="UP000467240"/>
    </source>
</evidence>
<accession>A0A7J5BQB5</accession>
<dbReference type="GO" id="GO:0005886">
    <property type="term" value="C:plasma membrane"/>
    <property type="evidence" value="ECO:0007669"/>
    <property type="project" value="UniProtKB-SubCell"/>
</dbReference>
<name>A0A7J5BQB5_9MICO</name>
<evidence type="ECO:0000256" key="2">
    <source>
        <dbReference type="ARBA" id="ARBA00022475"/>
    </source>
</evidence>
<dbReference type="GO" id="GO:0016758">
    <property type="term" value="F:hexosyltransferase activity"/>
    <property type="evidence" value="ECO:0007669"/>
    <property type="project" value="InterPro"/>
</dbReference>
<keyword evidence="10" id="KW-1185">Reference proteome</keyword>
<evidence type="ECO:0000256" key="5">
    <source>
        <dbReference type="ARBA" id="ARBA00022989"/>
    </source>
</evidence>
<comment type="subcellular location">
    <subcellularLocation>
        <location evidence="1">Cell membrane</location>
        <topology evidence="1">Multi-pass membrane protein</topology>
    </subcellularLocation>
</comment>
<dbReference type="InterPro" id="IPR018584">
    <property type="entry name" value="GT87"/>
</dbReference>
<evidence type="ECO:0000256" key="4">
    <source>
        <dbReference type="ARBA" id="ARBA00022692"/>
    </source>
</evidence>
<gene>
    <name evidence="9" type="ORF">F8O01_12395</name>
</gene>
<dbReference type="EMBL" id="WBJZ01000016">
    <property type="protein sequence ID" value="KAB1655059.1"/>
    <property type="molecule type" value="Genomic_DNA"/>
</dbReference>
<keyword evidence="5 8" id="KW-1133">Transmembrane helix</keyword>
<feature type="transmembrane region" description="Helical" evidence="8">
    <location>
        <begin position="100"/>
        <end position="120"/>
    </location>
</feature>
<dbReference type="OrthoDB" id="581198at2"/>
<keyword evidence="6 8" id="KW-0472">Membrane</keyword>
<feature type="transmembrane region" description="Helical" evidence="8">
    <location>
        <begin position="284"/>
        <end position="306"/>
    </location>
</feature>
<dbReference type="Pfam" id="PF09594">
    <property type="entry name" value="GT87"/>
    <property type="match status" value="1"/>
</dbReference>
<evidence type="ECO:0000256" key="1">
    <source>
        <dbReference type="ARBA" id="ARBA00004651"/>
    </source>
</evidence>
<feature type="transmembrane region" description="Helical" evidence="8">
    <location>
        <begin position="206"/>
        <end position="227"/>
    </location>
</feature>
<evidence type="ECO:0000313" key="9">
    <source>
        <dbReference type="EMBL" id="KAB1655059.1"/>
    </source>
</evidence>
<evidence type="ECO:0000256" key="6">
    <source>
        <dbReference type="ARBA" id="ARBA00023136"/>
    </source>
</evidence>
<dbReference type="RefSeq" id="WP_158041237.1">
    <property type="nucleotide sequence ID" value="NZ_JACCFV010000001.1"/>
</dbReference>
<feature type="transmembrane region" description="Helical" evidence="8">
    <location>
        <begin position="388"/>
        <end position="409"/>
    </location>
</feature>
<feature type="transmembrane region" description="Helical" evidence="8">
    <location>
        <begin position="336"/>
        <end position="353"/>
    </location>
</feature>
<evidence type="ECO:0000256" key="8">
    <source>
        <dbReference type="SAM" id="Phobius"/>
    </source>
</evidence>
<feature type="transmembrane region" description="Helical" evidence="8">
    <location>
        <begin position="172"/>
        <end position="199"/>
    </location>
</feature>
<keyword evidence="2" id="KW-1003">Cell membrane</keyword>
<keyword evidence="3" id="KW-0808">Transferase</keyword>
<keyword evidence="4 8" id="KW-0812">Transmembrane</keyword>
<feature type="transmembrane region" description="Helical" evidence="8">
    <location>
        <begin position="358"/>
        <end position="376"/>
    </location>
</feature>
<feature type="transmembrane region" description="Helical" evidence="8">
    <location>
        <begin position="313"/>
        <end position="330"/>
    </location>
</feature>
<comment type="similarity">
    <text evidence="7">Belongs to the glycosyltransferase 87 family.</text>
</comment>
<dbReference type="AlphaFoldDB" id="A0A7J5BQB5"/>
<organism evidence="9 10">
    <name type="scientific">Pseudoclavibacter chungangensis</name>
    <dbReference type="NCBI Taxonomy" id="587635"/>
    <lineage>
        <taxon>Bacteria</taxon>
        <taxon>Bacillati</taxon>
        <taxon>Actinomycetota</taxon>
        <taxon>Actinomycetes</taxon>
        <taxon>Micrococcales</taxon>
        <taxon>Microbacteriaceae</taxon>
        <taxon>Pseudoclavibacter</taxon>
    </lineage>
</organism>
<reference evidence="9 10" key="1">
    <citation type="submission" date="2019-09" db="EMBL/GenBank/DDBJ databases">
        <title>Phylogeny of genus Pseudoclavibacter and closely related genus.</title>
        <authorList>
            <person name="Li Y."/>
        </authorList>
    </citation>
    <scope>NUCLEOTIDE SEQUENCE [LARGE SCALE GENOMIC DNA]</scope>
    <source>
        <strain evidence="9 10">DSM 23821</strain>
    </source>
</reference>
<comment type="caution">
    <text evidence="9">The sequence shown here is derived from an EMBL/GenBank/DDBJ whole genome shotgun (WGS) entry which is preliminary data.</text>
</comment>
<evidence type="ECO:0000256" key="3">
    <source>
        <dbReference type="ARBA" id="ARBA00022679"/>
    </source>
</evidence>
<feature type="transmembrane region" description="Helical" evidence="8">
    <location>
        <begin position="12"/>
        <end position="33"/>
    </location>
</feature>
<sequence length="428" mass="44799">MTGPSRASAPGIHVAVWTQIVLIWLTALGVHVLHRVVNLTSASNPYGDVLAVYPDWMARMDAGTVPGIDEPFVYPLLALVPMRAADLIAHGLGGREHYGLAWLVVVGVANAIVLTVLTLVRPSGPSGGVRRLAAWWWLAFTLLLGPIALGRIDAIVVPFVVVGLLALRRSPGVAGALLTIGAWIKVWPAAAFLAVVAVADRARVRAIVGAAVVCVLVVGGAVLAGGWPAVLSFVTQQTGRGLQIESIVAAPVMLADAFGVGGYRVAYDTDIKTFQITGPLTAELSALGSALMAAVVVLFVVLGVMARRSGASAARVLPPLVFGLVLALIVTNKVGSPQFATWIGAVVAVLIVWDAKRAFVPAVGGLFVAGLTQIVYPWGYDGVTGGSPFLVLVLVARNVLYVVLLVWSARELGRLRQRARSERIASPT</sequence>
<protein>
    <submittedName>
        <fullName evidence="9">DUF2029 domain-containing protein</fullName>
    </submittedName>
</protein>
<dbReference type="Proteomes" id="UP000467240">
    <property type="component" value="Unassembled WGS sequence"/>
</dbReference>
<feature type="transmembrane region" description="Helical" evidence="8">
    <location>
        <begin position="132"/>
        <end position="152"/>
    </location>
</feature>
<proteinExistence type="inferred from homology"/>